<dbReference type="Proteomes" id="UP000276133">
    <property type="component" value="Unassembled WGS sequence"/>
</dbReference>
<feature type="non-terminal residue" evidence="1">
    <location>
        <position position="1"/>
    </location>
</feature>
<proteinExistence type="predicted"/>
<reference evidence="1 2" key="1">
    <citation type="journal article" date="2018" name="Sci. Rep.">
        <title>Genomic signatures of local adaptation to the degree of environmental predictability in rotifers.</title>
        <authorList>
            <person name="Franch-Gras L."/>
            <person name="Hahn C."/>
            <person name="Garcia-Roger E.M."/>
            <person name="Carmona M.J."/>
            <person name="Serra M."/>
            <person name="Gomez A."/>
        </authorList>
    </citation>
    <scope>NUCLEOTIDE SEQUENCE [LARGE SCALE GENOMIC DNA]</scope>
    <source>
        <strain evidence="1">HYR1</strain>
    </source>
</reference>
<dbReference type="EMBL" id="REGN01013736">
    <property type="protein sequence ID" value="RMZ93537.1"/>
    <property type="molecule type" value="Genomic_DNA"/>
</dbReference>
<name>A0A3M7P466_BRAPC</name>
<sequence length="117" mass="12901">NTDAIKCYYIENQDEFKNHPLVNFKLPVYVNGLGVGMENKGINIKSFDGNGDPKEFKENFSLTAVMVGLDSVKSILPMLLTGKAERLYEGMENGSKTNIETIFDTLINGCSQSADSL</sequence>
<keyword evidence="2" id="KW-1185">Reference proteome</keyword>
<comment type="caution">
    <text evidence="1">The sequence shown here is derived from an EMBL/GenBank/DDBJ whole genome shotgun (WGS) entry which is preliminary data.</text>
</comment>
<evidence type="ECO:0000313" key="2">
    <source>
        <dbReference type="Proteomes" id="UP000276133"/>
    </source>
</evidence>
<feature type="non-terminal residue" evidence="1">
    <location>
        <position position="117"/>
    </location>
</feature>
<gene>
    <name evidence="1" type="ORF">BpHYR1_038275</name>
</gene>
<protein>
    <submittedName>
        <fullName evidence="1">Uncharacterized protein</fullName>
    </submittedName>
</protein>
<accession>A0A3M7P466</accession>
<evidence type="ECO:0000313" key="1">
    <source>
        <dbReference type="EMBL" id="RMZ93537.1"/>
    </source>
</evidence>
<dbReference type="AlphaFoldDB" id="A0A3M7P466"/>
<organism evidence="1 2">
    <name type="scientific">Brachionus plicatilis</name>
    <name type="common">Marine rotifer</name>
    <name type="synonym">Brachionus muelleri</name>
    <dbReference type="NCBI Taxonomy" id="10195"/>
    <lineage>
        <taxon>Eukaryota</taxon>
        <taxon>Metazoa</taxon>
        <taxon>Spiralia</taxon>
        <taxon>Gnathifera</taxon>
        <taxon>Rotifera</taxon>
        <taxon>Eurotatoria</taxon>
        <taxon>Monogononta</taxon>
        <taxon>Pseudotrocha</taxon>
        <taxon>Ploima</taxon>
        <taxon>Brachionidae</taxon>
        <taxon>Brachionus</taxon>
    </lineage>
</organism>